<organism evidence="2">
    <name type="scientific">uncultured Thermomicrobiales bacterium</name>
    <dbReference type="NCBI Taxonomy" id="1645740"/>
    <lineage>
        <taxon>Bacteria</taxon>
        <taxon>Pseudomonadati</taxon>
        <taxon>Thermomicrobiota</taxon>
        <taxon>Thermomicrobia</taxon>
        <taxon>Thermomicrobiales</taxon>
        <taxon>environmental samples</taxon>
    </lineage>
</organism>
<name>A0A6J4V6Z9_9BACT</name>
<reference evidence="2" key="1">
    <citation type="submission" date="2020-02" db="EMBL/GenBank/DDBJ databases">
        <authorList>
            <person name="Meier V. D."/>
        </authorList>
    </citation>
    <scope>NUCLEOTIDE SEQUENCE</scope>
    <source>
        <strain evidence="2">AVDCRST_MAG59</strain>
    </source>
</reference>
<feature type="region of interest" description="Disordered" evidence="1">
    <location>
        <begin position="19"/>
        <end position="47"/>
    </location>
</feature>
<dbReference type="AlphaFoldDB" id="A0A6J4V6Z9"/>
<dbReference type="EMBL" id="CADCWF010000252">
    <property type="protein sequence ID" value="CAA9571093.1"/>
    <property type="molecule type" value="Genomic_DNA"/>
</dbReference>
<protein>
    <submittedName>
        <fullName evidence="2">Uncharacterized protein</fullName>
    </submittedName>
</protein>
<evidence type="ECO:0000313" key="2">
    <source>
        <dbReference type="EMBL" id="CAA9571093.1"/>
    </source>
</evidence>
<proteinExistence type="predicted"/>
<evidence type="ECO:0000256" key="1">
    <source>
        <dbReference type="SAM" id="MobiDB-lite"/>
    </source>
</evidence>
<gene>
    <name evidence="2" type="ORF">AVDCRST_MAG59-3473</name>
</gene>
<accession>A0A6J4V6Z9</accession>
<sequence>MQPAAAGRASWFRGLASLWSWPDAPTTPPDTSSRTILGRPERRQLRP</sequence>